<dbReference type="Proteomes" id="UP000694843">
    <property type="component" value="Unplaced"/>
</dbReference>
<evidence type="ECO:0000313" key="2">
    <source>
        <dbReference type="Proteomes" id="UP000694843"/>
    </source>
</evidence>
<protein>
    <submittedName>
        <fullName evidence="3">Uncharacterized protein LOC125178683</fullName>
    </submittedName>
</protein>
<dbReference type="PANTHER" id="PTHR46312:SF2">
    <property type="entry name" value="NUCLEOTIDE-BINDING OLIGOMERIZATION DOMAIN-CONTAINING PROTEIN 2-LIKE"/>
    <property type="match status" value="1"/>
</dbReference>
<dbReference type="PROSITE" id="PS50837">
    <property type="entry name" value="NACHT"/>
    <property type="match status" value="1"/>
</dbReference>
<sequence length="753" mass="83965">MAGTGTIAGPAPVAPAITMDDRCIRIYCNIVGNLDLSPRVMRSMLDKECDDKRSNETYRQLMERRLGRAYGNGEWKKLASFSANVLETSTDSTKLDVTPLFLLFTKLFGLGKGGAFKDPTALLAKLGAVKKLRNDVMHDLDNAVDAQKFTELTAALEELVREAGRFYALPQADVDAEVQNLNNDIDKVRRMDSQIIYYWCARLASSGKRAIRLLWKAKFEHEKLSLNHETVQRQEVFHALDMNVRETDGGKTVSYTEIFEAREKVMVVTGVAGAGKTTLVKNIVLQFFNPQQTAPGYLRPFNQLIFFECRDRTTPTLSDVIQQHYEELCIELLKENVLMALLRLDVLFIIDGFDEVNENSRKVVLEIIMKTWRSNCRVLITTRPHAVKELAPLLRLNDVSSTQYEILPLTKLADQLAFLRRYEAALGGDTLTGEVSKSFESLSEDVRSLFTEPINLVHFCEMHKHFPKEISSWKMPGDVAPVKLRLYKELIQTKLAGSINEDSDILIKDMFNAVGAAALELLNDDVLILMEADHLVIKEKIQKTPKSNDEVDPAAVLSVMLKEHKPLCSNRSSSYEFKHKSEQEMFAGNYIVQRIIGGYADSLYSILGVPKEGMSRLREVLLYVVAALSRDSPRHLTRRWPQLKEALCYAGVTRNAVMACVASCPNAGMLGDLVGDGSSLHVREDRHVDAAVAMLSLSKPDAVEVYMEAAALRGAPWGALVAAAGGAGVWLTLSSPDAYEPHDDLLLPLHDSG</sequence>
<dbReference type="PANTHER" id="PTHR46312">
    <property type="entry name" value="NACHT DOMAIN-CONTAINING PROTEIN"/>
    <property type="match status" value="1"/>
</dbReference>
<dbReference type="Pfam" id="PF05729">
    <property type="entry name" value="NACHT"/>
    <property type="match status" value="1"/>
</dbReference>
<dbReference type="KEGG" id="hazt:125178683"/>
<dbReference type="AlphaFoldDB" id="A0A979FPH6"/>
<dbReference type="Gene3D" id="3.40.50.300">
    <property type="entry name" value="P-loop containing nucleotide triphosphate hydrolases"/>
    <property type="match status" value="1"/>
</dbReference>
<organism evidence="2 3">
    <name type="scientific">Hyalella azteca</name>
    <name type="common">Amphipod</name>
    <dbReference type="NCBI Taxonomy" id="294128"/>
    <lineage>
        <taxon>Eukaryota</taxon>
        <taxon>Metazoa</taxon>
        <taxon>Ecdysozoa</taxon>
        <taxon>Arthropoda</taxon>
        <taxon>Crustacea</taxon>
        <taxon>Multicrustacea</taxon>
        <taxon>Malacostraca</taxon>
        <taxon>Eumalacostraca</taxon>
        <taxon>Peracarida</taxon>
        <taxon>Amphipoda</taxon>
        <taxon>Senticaudata</taxon>
        <taxon>Talitrida</taxon>
        <taxon>Talitroidea</taxon>
        <taxon>Hyalellidae</taxon>
        <taxon>Hyalella</taxon>
    </lineage>
</organism>
<dbReference type="GeneID" id="125178683"/>
<dbReference type="InterPro" id="IPR007111">
    <property type="entry name" value="NACHT_NTPase"/>
</dbReference>
<gene>
    <name evidence="3" type="primary">LOC125178683</name>
</gene>
<dbReference type="RefSeq" id="XP_047738991.1">
    <property type="nucleotide sequence ID" value="XM_047883035.1"/>
</dbReference>
<dbReference type="OrthoDB" id="6349725at2759"/>
<proteinExistence type="predicted"/>
<evidence type="ECO:0000313" key="3">
    <source>
        <dbReference type="RefSeq" id="XP_047738991.1"/>
    </source>
</evidence>
<reference evidence="3" key="1">
    <citation type="submission" date="2025-08" db="UniProtKB">
        <authorList>
            <consortium name="RefSeq"/>
        </authorList>
    </citation>
    <scope>IDENTIFICATION</scope>
    <source>
        <tissue evidence="3">Whole organism</tissue>
    </source>
</reference>
<accession>A0A979FPH6</accession>
<dbReference type="SUPFAM" id="SSF52540">
    <property type="entry name" value="P-loop containing nucleoside triphosphate hydrolases"/>
    <property type="match status" value="1"/>
</dbReference>
<name>A0A979FPH6_HYAAZ</name>
<feature type="domain" description="NACHT" evidence="1">
    <location>
        <begin position="264"/>
        <end position="386"/>
    </location>
</feature>
<evidence type="ECO:0000259" key="1">
    <source>
        <dbReference type="PROSITE" id="PS50837"/>
    </source>
</evidence>
<dbReference type="InterPro" id="IPR027417">
    <property type="entry name" value="P-loop_NTPase"/>
</dbReference>
<keyword evidence="2" id="KW-1185">Reference proteome</keyword>